<proteinExistence type="predicted"/>
<protein>
    <submittedName>
        <fullName evidence="4">Oxidored_FMN domain-containing protein</fullName>
    </submittedName>
</protein>
<keyword evidence="3" id="KW-1185">Reference proteome</keyword>
<evidence type="ECO:0000313" key="4">
    <source>
        <dbReference type="WBParaSite" id="Pan_g14016.t1"/>
    </source>
</evidence>
<dbReference type="Gene3D" id="3.20.20.70">
    <property type="entry name" value="Aldolase class I"/>
    <property type="match status" value="1"/>
</dbReference>
<dbReference type="AlphaFoldDB" id="A0A7E4UXJ6"/>
<reference evidence="4" key="2">
    <citation type="submission" date="2020-10" db="UniProtKB">
        <authorList>
            <consortium name="WormBaseParasite"/>
        </authorList>
    </citation>
    <scope>IDENTIFICATION</scope>
</reference>
<dbReference type="WBParaSite" id="Pan_g14016.t1">
    <property type="protein sequence ID" value="Pan_g14016.t1"/>
    <property type="gene ID" value="Pan_g14016"/>
</dbReference>
<keyword evidence="2" id="KW-0560">Oxidoreductase</keyword>
<evidence type="ECO:0000313" key="3">
    <source>
        <dbReference type="Proteomes" id="UP000492821"/>
    </source>
</evidence>
<keyword evidence="1" id="KW-0285">Flavoprotein</keyword>
<dbReference type="Proteomes" id="UP000492821">
    <property type="component" value="Unassembled WGS sequence"/>
</dbReference>
<evidence type="ECO:0000256" key="1">
    <source>
        <dbReference type="ARBA" id="ARBA00022630"/>
    </source>
</evidence>
<organism evidence="3 4">
    <name type="scientific">Panagrellus redivivus</name>
    <name type="common">Microworm</name>
    <dbReference type="NCBI Taxonomy" id="6233"/>
    <lineage>
        <taxon>Eukaryota</taxon>
        <taxon>Metazoa</taxon>
        <taxon>Ecdysozoa</taxon>
        <taxon>Nematoda</taxon>
        <taxon>Chromadorea</taxon>
        <taxon>Rhabditida</taxon>
        <taxon>Tylenchina</taxon>
        <taxon>Panagrolaimomorpha</taxon>
        <taxon>Panagrolaimoidea</taxon>
        <taxon>Panagrolaimidae</taxon>
        <taxon>Panagrellus</taxon>
    </lineage>
</organism>
<dbReference type="PANTHER" id="PTHR43656">
    <property type="entry name" value="BINDING OXIDOREDUCTASE, PUTATIVE (AFU_ORTHOLOGUE AFUA_2G08260)-RELATED"/>
    <property type="match status" value="1"/>
</dbReference>
<dbReference type="InterPro" id="IPR013785">
    <property type="entry name" value="Aldolase_TIM"/>
</dbReference>
<sequence>MLTKNGPPLQWGLIVTGAITIDSFGINYVPGNMWVGEKEDSPEQRKAFLDLAKAVHRQNGTLIGQVTNFEDQVSYFAADRGDVSHLSRTVYAAKYLVESEFDGIELSVLEAAKTKDGKPDVAKVCELIDFSKSTIRSALKLQKAENLIFGIKVSTARVQHAGYDFTDIIKILQQAEASGYDYVSVAGGSYEFPISAAEDRESLYRQVIRECRKYIGQNIAVYGNGGFRSVPIIDELIESGKLDGIAMTKPACGEFDLPIKLIENGMKAAKPNPFELDDLSSVLAGAAQINQAGSKSLAESNRKINDGVMDLNNAETMKLFLIAKEEFLRRKQKLKDEGRLLPGVITLLV</sequence>
<name>A0A7E4UXJ6_PANRE</name>
<dbReference type="SUPFAM" id="SSF51395">
    <property type="entry name" value="FMN-linked oxidoreductases"/>
    <property type="match status" value="1"/>
</dbReference>
<accession>A0A7E4UXJ6</accession>
<dbReference type="GO" id="GO:0016491">
    <property type="term" value="F:oxidoreductase activity"/>
    <property type="evidence" value="ECO:0007669"/>
    <property type="project" value="UniProtKB-KW"/>
</dbReference>
<dbReference type="InterPro" id="IPR051799">
    <property type="entry name" value="NADH_flavin_oxidoreductase"/>
</dbReference>
<evidence type="ECO:0000256" key="2">
    <source>
        <dbReference type="ARBA" id="ARBA00023002"/>
    </source>
</evidence>
<reference evidence="3" key="1">
    <citation type="journal article" date="2013" name="Genetics">
        <title>The draft genome and transcriptome of Panagrellus redivivus are shaped by the harsh demands of a free-living lifestyle.</title>
        <authorList>
            <person name="Srinivasan J."/>
            <person name="Dillman A.R."/>
            <person name="Macchietto M.G."/>
            <person name="Heikkinen L."/>
            <person name="Lakso M."/>
            <person name="Fracchia K.M."/>
            <person name="Antoshechkin I."/>
            <person name="Mortazavi A."/>
            <person name="Wong G."/>
            <person name="Sternberg P.W."/>
        </authorList>
    </citation>
    <scope>NUCLEOTIDE SEQUENCE [LARGE SCALE GENOMIC DNA]</scope>
    <source>
        <strain evidence="3">MT8872</strain>
    </source>
</reference>
<dbReference type="PANTHER" id="PTHR43656:SF2">
    <property type="entry name" value="BINDING OXIDOREDUCTASE, PUTATIVE (AFU_ORTHOLOGUE AFUA_2G08260)-RELATED"/>
    <property type="match status" value="1"/>
</dbReference>